<feature type="transmembrane region" description="Helical" evidence="1">
    <location>
        <begin position="21"/>
        <end position="39"/>
    </location>
</feature>
<dbReference type="AlphaFoldDB" id="A0A6M4H824"/>
<dbReference type="EMBL" id="CP053073">
    <property type="protein sequence ID" value="QJR15751.1"/>
    <property type="molecule type" value="Genomic_DNA"/>
</dbReference>
<keyword evidence="1" id="KW-1133">Transmembrane helix</keyword>
<evidence type="ECO:0000313" key="2">
    <source>
        <dbReference type="EMBL" id="QJR15751.1"/>
    </source>
</evidence>
<evidence type="ECO:0000313" key="3">
    <source>
        <dbReference type="Proteomes" id="UP000503096"/>
    </source>
</evidence>
<keyword evidence="1" id="KW-0812">Transmembrane</keyword>
<evidence type="ECO:0000256" key="1">
    <source>
        <dbReference type="SAM" id="Phobius"/>
    </source>
</evidence>
<keyword evidence="3" id="KW-1185">Reference proteome</keyword>
<dbReference type="Proteomes" id="UP000503096">
    <property type="component" value="Chromosome"/>
</dbReference>
<dbReference type="KEGG" id="upl:DSM104440_02577"/>
<keyword evidence="1" id="KW-0472">Membrane</keyword>
<name>A0A6M4H824_9PROT</name>
<accession>A0A6M4H824</accession>
<organism evidence="2 3">
    <name type="scientific">Usitatibacter palustris</name>
    <dbReference type="NCBI Taxonomy" id="2732487"/>
    <lineage>
        <taxon>Bacteria</taxon>
        <taxon>Pseudomonadati</taxon>
        <taxon>Pseudomonadota</taxon>
        <taxon>Betaproteobacteria</taxon>
        <taxon>Nitrosomonadales</taxon>
        <taxon>Usitatibacteraceae</taxon>
        <taxon>Usitatibacter</taxon>
    </lineage>
</organism>
<proteinExistence type="predicted"/>
<sequence>MQTRFTGSNWQRVRRLFANPAFEAVLVVAVVSLAVWTMFNSDAIYRGPHVPLLWHK</sequence>
<protein>
    <submittedName>
        <fullName evidence="2">Uncharacterized protein</fullName>
    </submittedName>
</protein>
<dbReference type="RefSeq" id="WP_171163314.1">
    <property type="nucleotide sequence ID" value="NZ_CP053073.1"/>
</dbReference>
<reference evidence="2 3" key="1">
    <citation type="submission" date="2020-04" db="EMBL/GenBank/DDBJ databases">
        <title>Usitatibacter rugosus gen. nov., sp. nov. and Usitatibacter palustris sp. nov., novel members of Usitatibacteraceae fam. nov. within the order Nitrosomonadales isolated from soil.</title>
        <authorList>
            <person name="Huber K.J."/>
            <person name="Neumann-Schaal M."/>
            <person name="Geppert A."/>
            <person name="Luckner M."/>
            <person name="Wanner G."/>
            <person name="Overmann J."/>
        </authorList>
    </citation>
    <scope>NUCLEOTIDE SEQUENCE [LARGE SCALE GENOMIC DNA]</scope>
    <source>
        <strain evidence="2 3">Swamp67</strain>
    </source>
</reference>
<dbReference type="InParanoid" id="A0A6M4H824"/>
<gene>
    <name evidence="2" type="ORF">DSM104440_02577</name>
</gene>